<name>A0A1I1AUU8_9CLOT</name>
<gene>
    <name evidence="2" type="ORF">SAMN04488528_104810</name>
</gene>
<dbReference type="EMBL" id="FOKI01000048">
    <property type="protein sequence ID" value="SFB41865.1"/>
    <property type="molecule type" value="Genomic_DNA"/>
</dbReference>
<dbReference type="AlphaFoldDB" id="A0A1I1AUU8"/>
<feature type="region of interest" description="Disordered" evidence="1">
    <location>
        <begin position="98"/>
        <end position="124"/>
    </location>
</feature>
<protein>
    <recommendedName>
        <fullName evidence="4">FlxA-like protein</fullName>
    </recommendedName>
</protein>
<evidence type="ECO:0000313" key="3">
    <source>
        <dbReference type="Proteomes" id="UP000198619"/>
    </source>
</evidence>
<feature type="compositionally biased region" description="Polar residues" evidence="1">
    <location>
        <begin position="1"/>
        <end position="18"/>
    </location>
</feature>
<proteinExistence type="predicted"/>
<evidence type="ECO:0000256" key="1">
    <source>
        <dbReference type="SAM" id="MobiDB-lite"/>
    </source>
</evidence>
<organism evidence="2 3">
    <name type="scientific">Clostridium frigidicarnis</name>
    <dbReference type="NCBI Taxonomy" id="84698"/>
    <lineage>
        <taxon>Bacteria</taxon>
        <taxon>Bacillati</taxon>
        <taxon>Bacillota</taxon>
        <taxon>Clostridia</taxon>
        <taxon>Eubacteriales</taxon>
        <taxon>Clostridiaceae</taxon>
        <taxon>Clostridium</taxon>
    </lineage>
</organism>
<feature type="compositionally biased region" description="Basic and acidic residues" evidence="1">
    <location>
        <begin position="24"/>
        <end position="39"/>
    </location>
</feature>
<feature type="region of interest" description="Disordered" evidence="1">
    <location>
        <begin position="1"/>
        <end position="47"/>
    </location>
</feature>
<dbReference type="OrthoDB" id="9968116at2"/>
<keyword evidence="3" id="KW-1185">Reference proteome</keyword>
<accession>A0A1I1AUU8</accession>
<reference evidence="2 3" key="1">
    <citation type="submission" date="2016-10" db="EMBL/GenBank/DDBJ databases">
        <authorList>
            <person name="de Groot N.N."/>
        </authorList>
    </citation>
    <scope>NUCLEOTIDE SEQUENCE [LARGE SCALE GENOMIC DNA]</scope>
    <source>
        <strain evidence="2 3">DSM 12271</strain>
    </source>
</reference>
<dbReference type="Proteomes" id="UP000198619">
    <property type="component" value="Unassembled WGS sequence"/>
</dbReference>
<sequence length="229" mass="26252">MNISSIGNRQNNGFTAMLNNNNKNNKEQEQVKNNEENKSLKFTPNKNPIIEALEKAKENILKQKEKLQEESMTPEMKKEKVDELNKTLIDIEKQIQEAEVAEREKEKKKIEDKQKKNDKDEERDGVVVAASLKKLISANHQMKNVSNLKSTKATMKVEAGYLNQSQSINPNMDPNAFINRHKAKLEQGIASLDHKINSEIGKASKKVTENIEKPKNEEKKKDDEKKDDK</sequence>
<dbReference type="RefSeq" id="WP_090042977.1">
    <property type="nucleotide sequence ID" value="NZ_FOKI01000048.1"/>
</dbReference>
<evidence type="ECO:0008006" key="4">
    <source>
        <dbReference type="Google" id="ProtNLM"/>
    </source>
</evidence>
<evidence type="ECO:0000313" key="2">
    <source>
        <dbReference type="EMBL" id="SFB41865.1"/>
    </source>
</evidence>
<feature type="region of interest" description="Disordered" evidence="1">
    <location>
        <begin position="196"/>
        <end position="229"/>
    </location>
</feature>
<feature type="compositionally biased region" description="Basic and acidic residues" evidence="1">
    <location>
        <begin position="206"/>
        <end position="229"/>
    </location>
</feature>